<feature type="transmembrane region" description="Helical" evidence="1">
    <location>
        <begin position="132"/>
        <end position="152"/>
    </location>
</feature>
<keyword evidence="1" id="KW-1133">Transmembrane helix</keyword>
<dbReference type="Pfam" id="PF06127">
    <property type="entry name" value="Mpo1-like"/>
    <property type="match status" value="1"/>
</dbReference>
<dbReference type="GO" id="GO:0046521">
    <property type="term" value="P:sphingoid catabolic process"/>
    <property type="evidence" value="ECO:0007669"/>
    <property type="project" value="TreeGrafter"/>
</dbReference>
<organism evidence="2 3">
    <name type="scientific">Idiomarina aquatica</name>
    <dbReference type="NCBI Taxonomy" id="1327752"/>
    <lineage>
        <taxon>Bacteria</taxon>
        <taxon>Pseudomonadati</taxon>
        <taxon>Pseudomonadota</taxon>
        <taxon>Gammaproteobacteria</taxon>
        <taxon>Alteromonadales</taxon>
        <taxon>Idiomarinaceae</taxon>
        <taxon>Idiomarina</taxon>
    </lineage>
</organism>
<dbReference type="AlphaFoldDB" id="A0A4R6PMG2"/>
<dbReference type="GO" id="GO:0016020">
    <property type="term" value="C:membrane"/>
    <property type="evidence" value="ECO:0007669"/>
    <property type="project" value="GOC"/>
</dbReference>
<evidence type="ECO:0000313" key="3">
    <source>
        <dbReference type="Proteomes" id="UP000295531"/>
    </source>
</evidence>
<accession>A0A4R6PMG2</accession>
<keyword evidence="1" id="KW-0812">Transmembrane</keyword>
<protein>
    <submittedName>
        <fullName evidence="2">Putative membrane protein YGL010W</fullName>
    </submittedName>
</protein>
<keyword evidence="1" id="KW-0472">Membrane</keyword>
<comment type="caution">
    <text evidence="2">The sequence shown here is derived from an EMBL/GenBank/DDBJ whole genome shotgun (WGS) entry which is preliminary data.</text>
</comment>
<keyword evidence="3" id="KW-1185">Reference proteome</keyword>
<dbReference type="OrthoDB" id="5515308at2"/>
<dbReference type="RefSeq" id="WP_133538969.1">
    <property type="nucleotide sequence ID" value="NZ_SNXI01000003.1"/>
</dbReference>
<dbReference type="PANTHER" id="PTHR28026:SF9">
    <property type="entry name" value="2-HYDROXY-PALMITIC ACID DIOXYGENASE MPO1"/>
    <property type="match status" value="1"/>
</dbReference>
<dbReference type="PANTHER" id="PTHR28026">
    <property type="entry name" value="DUF962 DOMAIN PROTEIN (AFU_ORTHOLOGUE AFUA_8G05310)"/>
    <property type="match status" value="1"/>
</dbReference>
<feature type="transmembrane region" description="Helical" evidence="1">
    <location>
        <begin position="48"/>
        <end position="68"/>
    </location>
</feature>
<proteinExistence type="predicted"/>
<evidence type="ECO:0000256" key="1">
    <source>
        <dbReference type="SAM" id="Phobius"/>
    </source>
</evidence>
<feature type="transmembrane region" description="Helical" evidence="1">
    <location>
        <begin position="23"/>
        <end position="41"/>
    </location>
</feature>
<feature type="transmembrane region" description="Helical" evidence="1">
    <location>
        <begin position="100"/>
        <end position="120"/>
    </location>
</feature>
<evidence type="ECO:0000313" key="2">
    <source>
        <dbReference type="EMBL" id="TDP39258.1"/>
    </source>
</evidence>
<dbReference type="EMBL" id="SNXI01000003">
    <property type="protein sequence ID" value="TDP39258.1"/>
    <property type="molecule type" value="Genomic_DNA"/>
</dbReference>
<dbReference type="Proteomes" id="UP000295531">
    <property type="component" value="Unassembled WGS sequence"/>
</dbReference>
<name>A0A4R6PMG2_9GAMM</name>
<gene>
    <name evidence="2" type="ORF">DEU29_103154</name>
</gene>
<reference evidence="2 3" key="1">
    <citation type="submission" date="2019-03" db="EMBL/GenBank/DDBJ databases">
        <title>Freshwater and sediment microbial communities from various areas in North America, analyzing microbe dynamics in response to fracking.</title>
        <authorList>
            <person name="Lamendella R."/>
        </authorList>
    </citation>
    <scope>NUCLEOTIDE SEQUENCE [LARGE SCALE GENOMIC DNA]</scope>
    <source>
        <strain evidence="2 3">18_TX</strain>
    </source>
</reference>
<sequence>MSNKTVAEHLAQYGDYHRDRRNIMTHLVGIPMIVIAILTLLSRPEFSVAYLLLTPANIVVFAAVIFYIRLDIKLGLLMTVLLWLCLSLGRDIAAMSTLAWLSWGIGLFIVGWTFQFIGHYYEGRKPAFVDDIIGLAIGPLFVVAEVVFMLGLRPELKRQVEQQR</sequence>
<dbReference type="InterPro" id="IPR009305">
    <property type="entry name" value="Mpo1-like"/>
</dbReference>